<dbReference type="InterPro" id="IPR011059">
    <property type="entry name" value="Metal-dep_hydrolase_composite"/>
</dbReference>
<dbReference type="RefSeq" id="WP_227706544.1">
    <property type="nucleotide sequence ID" value="NZ_JAJEQX010000003.1"/>
</dbReference>
<keyword evidence="4 6" id="KW-0378">Hydrolase</keyword>
<dbReference type="SUPFAM" id="SSF51338">
    <property type="entry name" value="Composite domain of metallo-dependent hydrolases"/>
    <property type="match status" value="2"/>
</dbReference>
<dbReference type="Gene3D" id="3.20.20.140">
    <property type="entry name" value="Metal-dependent hydrolases"/>
    <property type="match status" value="1"/>
</dbReference>
<keyword evidence="7" id="KW-1185">Reference proteome</keyword>
<organism evidence="6 7">
    <name type="scientific">Ruminococcus turbiniformis</name>
    <dbReference type="NCBI Taxonomy" id="2881258"/>
    <lineage>
        <taxon>Bacteria</taxon>
        <taxon>Bacillati</taxon>
        <taxon>Bacillota</taxon>
        <taxon>Clostridia</taxon>
        <taxon>Eubacteriales</taxon>
        <taxon>Oscillospiraceae</taxon>
        <taxon>Ruminococcus</taxon>
    </lineage>
</organism>
<dbReference type="GO" id="GO:0004157">
    <property type="term" value="F:dihydropyrimidinase activity"/>
    <property type="evidence" value="ECO:0007669"/>
    <property type="project" value="UniProtKB-EC"/>
</dbReference>
<evidence type="ECO:0000256" key="2">
    <source>
        <dbReference type="ARBA" id="ARBA00008829"/>
    </source>
</evidence>
<evidence type="ECO:0000259" key="5">
    <source>
        <dbReference type="Pfam" id="PF01979"/>
    </source>
</evidence>
<dbReference type="Gene3D" id="2.30.40.10">
    <property type="entry name" value="Urease, subunit C, domain 1"/>
    <property type="match status" value="1"/>
</dbReference>
<dbReference type="EC" id="3.5.2.2" evidence="6"/>
<dbReference type="EMBL" id="JAJEQX010000003">
    <property type="protein sequence ID" value="MCC2253396.1"/>
    <property type="molecule type" value="Genomic_DNA"/>
</dbReference>
<comment type="caution">
    <text evidence="6">The sequence shown here is derived from an EMBL/GenBank/DDBJ whole genome shotgun (WGS) entry which is preliminary data.</text>
</comment>
<reference evidence="6 7" key="1">
    <citation type="submission" date="2021-10" db="EMBL/GenBank/DDBJ databases">
        <title>Anaerobic single-cell dispensing facilitates the cultivation of human gut bacteria.</title>
        <authorList>
            <person name="Afrizal A."/>
        </authorList>
    </citation>
    <scope>NUCLEOTIDE SEQUENCE [LARGE SCALE GENOMIC DNA]</scope>
    <source>
        <strain evidence="6 7">CLA-AA-H200</strain>
    </source>
</reference>
<protein>
    <submittedName>
        <fullName evidence="6">Dihydropyrimidinase</fullName>
        <ecNumber evidence="6">3.5.2.2</ecNumber>
    </submittedName>
</protein>
<comment type="similarity">
    <text evidence="2">Belongs to the metallo-dependent hydrolases superfamily. Hydantoinase/dihydropyrimidinase family.</text>
</comment>
<evidence type="ECO:0000256" key="4">
    <source>
        <dbReference type="ARBA" id="ARBA00022801"/>
    </source>
</evidence>
<dbReference type="Pfam" id="PF01979">
    <property type="entry name" value="Amidohydro_1"/>
    <property type="match status" value="1"/>
</dbReference>
<dbReference type="InterPro" id="IPR011778">
    <property type="entry name" value="Hydantoinase/dihydroPyrase"/>
</dbReference>
<dbReference type="PANTHER" id="PTHR11647">
    <property type="entry name" value="HYDRANTOINASE/DIHYDROPYRIMIDINASE FAMILY MEMBER"/>
    <property type="match status" value="1"/>
</dbReference>
<evidence type="ECO:0000256" key="3">
    <source>
        <dbReference type="ARBA" id="ARBA00022723"/>
    </source>
</evidence>
<dbReference type="CDD" id="cd01314">
    <property type="entry name" value="D-HYD"/>
    <property type="match status" value="1"/>
</dbReference>
<dbReference type="InterPro" id="IPR006680">
    <property type="entry name" value="Amidohydro-rel"/>
</dbReference>
<name>A0ABS8FTT1_9FIRM</name>
<dbReference type="InterPro" id="IPR050378">
    <property type="entry name" value="Metallo-dep_Hydrolases_sf"/>
</dbReference>
<proteinExistence type="inferred from homology"/>
<evidence type="ECO:0000313" key="7">
    <source>
        <dbReference type="Proteomes" id="UP001198151"/>
    </source>
</evidence>
<evidence type="ECO:0000256" key="1">
    <source>
        <dbReference type="ARBA" id="ARBA00001947"/>
    </source>
</evidence>
<dbReference type="Proteomes" id="UP001198151">
    <property type="component" value="Unassembled WGS sequence"/>
</dbReference>
<dbReference type="NCBIfam" id="TIGR02033">
    <property type="entry name" value="D-hydantoinase"/>
    <property type="match status" value="1"/>
</dbReference>
<evidence type="ECO:0000313" key="6">
    <source>
        <dbReference type="EMBL" id="MCC2253396.1"/>
    </source>
</evidence>
<dbReference type="PANTHER" id="PTHR11647:SF1">
    <property type="entry name" value="COLLAPSIN RESPONSE MEDIATOR PROTEIN"/>
    <property type="match status" value="1"/>
</dbReference>
<keyword evidence="3" id="KW-0479">Metal-binding</keyword>
<sequence>MAKFETIIKNGKIVTADGGFFADVGIREGKIVCLAKRLEDGEKIIDASGKLVMPGGIDIHTHLDTPLNGSYTLDDWYQGTVSAACGGVTCVVDYPKQEADHSVRDIIEKWKEKAGGKAVVDYSFSPVITQYNDEVYREIPELIKEGFPGYKVFMAYWHRIPDHELVKMLDVVSSCGGILGVHCENDWAADYMIQKLLAEGKTEPKYFPMSRPALLEEDATSRAVKLAQMVDGNLLIVHMSCRGAIEIAREARAKKNNVYVETCPHFLVLDDSVYDQPLEEAAKYVVTPPIRKKEDQDALWKGLISGDIDLISSDHCAFPYDDKIRMGRENFSTIPHGAPGVESRIPIVFSEGVNKGRITESRFVELVSTNPARIAGLFPQKGTIAVGSDADIMIYDPELEVTLSKDQMHSNCDFTGYEGMKVKGYPVLTMSRGTVLYENGKVLAERGHGKLVKRSTFQRF</sequence>
<accession>A0ABS8FTT1</accession>
<gene>
    <name evidence="6" type="primary">hydA</name>
    <name evidence="6" type="ORF">LKD70_02890</name>
</gene>
<feature type="domain" description="Amidohydrolase-related" evidence="5">
    <location>
        <begin position="51"/>
        <end position="434"/>
    </location>
</feature>
<dbReference type="InterPro" id="IPR032466">
    <property type="entry name" value="Metal_Hydrolase"/>
</dbReference>
<comment type="cofactor">
    <cofactor evidence="1">
        <name>Zn(2+)</name>
        <dbReference type="ChEBI" id="CHEBI:29105"/>
    </cofactor>
</comment>
<dbReference type="SUPFAM" id="SSF51556">
    <property type="entry name" value="Metallo-dependent hydrolases"/>
    <property type="match status" value="1"/>
</dbReference>